<dbReference type="AlphaFoldDB" id="A0A2M7XXM0"/>
<sequence>MIERVGNTYQQIFPTVELGLEVMYHFGKGVCIYPVDHHFLLSEIISDDGLMAQRLKEKDGGRHKFVLLSEKVAVYPYQYQHPVQLQKGQKFLAFSHLGTKK</sequence>
<dbReference type="Proteomes" id="UP000229647">
    <property type="component" value="Unassembled WGS sequence"/>
</dbReference>
<reference evidence="2" key="1">
    <citation type="submission" date="2017-09" db="EMBL/GenBank/DDBJ databases">
        <title>Depth-based differentiation of microbial function through sediment-hosted aquifers and enrichment of novel symbionts in the deep terrestrial subsurface.</title>
        <authorList>
            <person name="Probst A.J."/>
            <person name="Ladd B."/>
            <person name="Jarett J.K."/>
            <person name="Geller-Mcgrath D.E."/>
            <person name="Sieber C.M.K."/>
            <person name="Emerson J.B."/>
            <person name="Anantharaman K."/>
            <person name="Thomas B.C."/>
            <person name="Malmstrom R."/>
            <person name="Stieglmeier M."/>
            <person name="Klingl A."/>
            <person name="Woyke T."/>
            <person name="Ryan C.M."/>
            <person name="Banfield J.F."/>
        </authorList>
    </citation>
    <scope>NUCLEOTIDE SEQUENCE [LARGE SCALE GENOMIC DNA]</scope>
</reference>
<evidence type="ECO:0000313" key="2">
    <source>
        <dbReference type="Proteomes" id="UP000229647"/>
    </source>
</evidence>
<accession>A0A2M7XXM0</accession>
<comment type="caution">
    <text evidence="1">The sequence shown here is derived from an EMBL/GenBank/DDBJ whole genome shotgun (WGS) entry which is preliminary data.</text>
</comment>
<organism evidence="1 2">
    <name type="scientific">Candidatus Roizmanbacteria bacterium CG_4_9_14_3_um_filter_33_18</name>
    <dbReference type="NCBI Taxonomy" id="1974841"/>
    <lineage>
        <taxon>Bacteria</taxon>
        <taxon>Candidatus Roizmaniibacteriota</taxon>
    </lineage>
</organism>
<dbReference type="EMBL" id="PFWL01000143">
    <property type="protein sequence ID" value="PJA55477.1"/>
    <property type="molecule type" value="Genomic_DNA"/>
</dbReference>
<proteinExistence type="predicted"/>
<gene>
    <name evidence="1" type="ORF">CO165_03350</name>
</gene>
<protein>
    <submittedName>
        <fullName evidence="1">Uncharacterized protein</fullName>
    </submittedName>
</protein>
<name>A0A2M7XXM0_9BACT</name>
<evidence type="ECO:0000313" key="1">
    <source>
        <dbReference type="EMBL" id="PJA55477.1"/>
    </source>
</evidence>